<dbReference type="OMA" id="CAYQRYF"/>
<dbReference type="EMBL" id="LJSK01000021">
    <property type="protein sequence ID" value="KPI89554.1"/>
    <property type="molecule type" value="Genomic_DNA"/>
</dbReference>
<sequence>MESRSLLADQLRSDLASLQNFIATQYIRTTSASSCAAESPPLTETQAECRDAASPPSSSSGALIDGAADQQHLLNGNQRCADEPAAAAASSSSPVTPLRQLQEELQVATAQLHTERAAAAQLRIRQRCDEAAVLRLTEHVEDAERQIAQLTSDCEAWKQRCATAEERGAKCVDHYTCVQEQVEAIQRQLKDVETLHGALTASAEELRRVGAQLTQKNEHLHAALKFHAAELLRLSSVEVDLRVAQQRLHAFEQQGENWVREMRHMGSYFNAVKAEYVSGMELVAALQQEHSTLEAALAQSEAQCKQWEQLFLESTWAPPHRRVGHKDPAGAAKPQCPPLSTEASTAATSMSADPQSLPSDLEEEEASLAVDESHDEARNSRLRCTAFTQQLEAKVADLAVQLFAAQARAAQAEQQVEQLMQRQVVDTVALMELKAMVCMLRPQAASLAAYNAQLQARLLATESMTEPLMEHVVLLARAYTEEVCRGRRYQLCSRKHRAGGGDADANRDDTMGADEGDQRSSTPSTAALKDKDARSTVLASTERAHVPGKRYRLRVTALPPSRDE</sequence>
<reference evidence="3 4" key="1">
    <citation type="journal article" date="2015" name="PLoS Pathog.">
        <title>Leptomonas seymouri: Adaptations to the Dixenous Life Cycle Analyzed by Genome Sequencing, Transcriptome Profiling and Co-infection with Leishmania donovani.</title>
        <authorList>
            <person name="Kraeva N."/>
            <person name="Butenko A."/>
            <person name="Hlavacova J."/>
            <person name="Kostygov A."/>
            <person name="Myskova J."/>
            <person name="Grybchuk D."/>
            <person name="Lestinova T."/>
            <person name="Votypka J."/>
            <person name="Volf P."/>
            <person name="Opperdoes F."/>
            <person name="Flegontov P."/>
            <person name="Lukes J."/>
            <person name="Yurchenko V."/>
        </authorList>
    </citation>
    <scope>NUCLEOTIDE SEQUENCE [LARGE SCALE GENOMIC DNA]</scope>
    <source>
        <strain evidence="3 4">ATCC 30220</strain>
    </source>
</reference>
<proteinExistence type="predicted"/>
<protein>
    <submittedName>
        <fullName evidence="3">Uncharacterized protein</fullName>
    </submittedName>
</protein>
<feature type="region of interest" description="Disordered" evidence="2">
    <location>
        <begin position="495"/>
        <end position="564"/>
    </location>
</feature>
<feature type="coiled-coil region" evidence="1">
    <location>
        <begin position="283"/>
        <end position="310"/>
    </location>
</feature>
<keyword evidence="4" id="KW-1185">Reference proteome</keyword>
<dbReference type="VEuPathDB" id="TriTrypDB:Lsey_0021_0230"/>
<evidence type="ECO:0000256" key="2">
    <source>
        <dbReference type="SAM" id="MobiDB-lite"/>
    </source>
</evidence>
<name>A0A0N1PF17_LEPSE</name>
<feature type="coiled-coil region" evidence="1">
    <location>
        <begin position="395"/>
        <end position="422"/>
    </location>
</feature>
<accession>A0A0N1PF17</accession>
<dbReference type="AlphaFoldDB" id="A0A0N1PF17"/>
<gene>
    <name evidence="3" type="ORF">ABL78_1322</name>
</gene>
<evidence type="ECO:0000313" key="4">
    <source>
        <dbReference type="Proteomes" id="UP000038009"/>
    </source>
</evidence>
<dbReference type="Proteomes" id="UP000038009">
    <property type="component" value="Unassembled WGS sequence"/>
</dbReference>
<evidence type="ECO:0000256" key="1">
    <source>
        <dbReference type="SAM" id="Coils"/>
    </source>
</evidence>
<feature type="compositionally biased region" description="Low complexity" evidence="2">
    <location>
        <begin position="340"/>
        <end position="352"/>
    </location>
</feature>
<feature type="coiled-coil region" evidence="1">
    <location>
        <begin position="98"/>
        <end position="195"/>
    </location>
</feature>
<organism evidence="3 4">
    <name type="scientific">Leptomonas seymouri</name>
    <dbReference type="NCBI Taxonomy" id="5684"/>
    <lineage>
        <taxon>Eukaryota</taxon>
        <taxon>Discoba</taxon>
        <taxon>Euglenozoa</taxon>
        <taxon>Kinetoplastea</taxon>
        <taxon>Metakinetoplastina</taxon>
        <taxon>Trypanosomatida</taxon>
        <taxon>Trypanosomatidae</taxon>
        <taxon>Leishmaniinae</taxon>
        <taxon>Leptomonas</taxon>
    </lineage>
</organism>
<comment type="caution">
    <text evidence="3">The sequence shown here is derived from an EMBL/GenBank/DDBJ whole genome shotgun (WGS) entry which is preliminary data.</text>
</comment>
<feature type="region of interest" description="Disordered" evidence="2">
    <location>
        <begin position="319"/>
        <end position="375"/>
    </location>
</feature>
<keyword evidence="1" id="KW-0175">Coiled coil</keyword>
<evidence type="ECO:0000313" key="3">
    <source>
        <dbReference type="EMBL" id="KPI89554.1"/>
    </source>
</evidence>
<dbReference type="OrthoDB" id="263797at2759"/>
<dbReference type="SUPFAM" id="SSF57997">
    <property type="entry name" value="Tropomyosin"/>
    <property type="match status" value="1"/>
</dbReference>